<accession>A0A4U6VHZ0</accession>
<gene>
    <name evidence="2" type="ORF">SEVIR_3G383350v2</name>
</gene>
<name>A0A4U6VHZ0_SETVI</name>
<evidence type="ECO:0000313" key="2">
    <source>
        <dbReference type="EMBL" id="TKW29240.1"/>
    </source>
</evidence>
<feature type="signal peptide" evidence="1">
    <location>
        <begin position="1"/>
        <end position="19"/>
    </location>
</feature>
<organism evidence="2 3">
    <name type="scientific">Setaria viridis</name>
    <name type="common">Green bristlegrass</name>
    <name type="synonym">Setaria italica subsp. viridis</name>
    <dbReference type="NCBI Taxonomy" id="4556"/>
    <lineage>
        <taxon>Eukaryota</taxon>
        <taxon>Viridiplantae</taxon>
        <taxon>Streptophyta</taxon>
        <taxon>Embryophyta</taxon>
        <taxon>Tracheophyta</taxon>
        <taxon>Spermatophyta</taxon>
        <taxon>Magnoliopsida</taxon>
        <taxon>Liliopsida</taxon>
        <taxon>Poales</taxon>
        <taxon>Poaceae</taxon>
        <taxon>PACMAD clade</taxon>
        <taxon>Panicoideae</taxon>
        <taxon>Panicodae</taxon>
        <taxon>Paniceae</taxon>
        <taxon>Cenchrinae</taxon>
        <taxon>Setaria</taxon>
    </lineage>
</organism>
<protein>
    <recommendedName>
        <fullName evidence="4">Secreted protein</fullName>
    </recommendedName>
</protein>
<keyword evidence="3" id="KW-1185">Reference proteome</keyword>
<keyword evidence="1" id="KW-0732">Signal</keyword>
<feature type="chain" id="PRO_5020275459" description="Secreted protein" evidence="1">
    <location>
        <begin position="20"/>
        <end position="79"/>
    </location>
</feature>
<evidence type="ECO:0000256" key="1">
    <source>
        <dbReference type="SAM" id="SignalP"/>
    </source>
</evidence>
<dbReference type="Gramene" id="TKW29240">
    <property type="protein sequence ID" value="TKW29240"/>
    <property type="gene ID" value="SEVIR_3G383350v2"/>
</dbReference>
<dbReference type="EMBL" id="CM016554">
    <property type="protein sequence ID" value="TKW29240.1"/>
    <property type="molecule type" value="Genomic_DNA"/>
</dbReference>
<proteinExistence type="predicted"/>
<evidence type="ECO:0000313" key="3">
    <source>
        <dbReference type="Proteomes" id="UP000298652"/>
    </source>
</evidence>
<evidence type="ECO:0008006" key="4">
    <source>
        <dbReference type="Google" id="ProtNLM"/>
    </source>
</evidence>
<reference evidence="2" key="1">
    <citation type="submission" date="2019-03" db="EMBL/GenBank/DDBJ databases">
        <title>WGS assembly of Setaria viridis.</title>
        <authorList>
            <person name="Huang P."/>
            <person name="Jenkins J."/>
            <person name="Grimwood J."/>
            <person name="Barry K."/>
            <person name="Healey A."/>
            <person name="Mamidi S."/>
            <person name="Sreedasyam A."/>
            <person name="Shu S."/>
            <person name="Feldman M."/>
            <person name="Wu J."/>
            <person name="Yu Y."/>
            <person name="Chen C."/>
            <person name="Johnson J."/>
            <person name="Rokhsar D."/>
            <person name="Baxter I."/>
            <person name="Schmutz J."/>
            <person name="Brutnell T."/>
            <person name="Kellogg E."/>
        </authorList>
    </citation>
    <scope>NUCLEOTIDE SEQUENCE [LARGE SCALE GENOMIC DNA]</scope>
</reference>
<dbReference type="AlphaFoldDB" id="A0A4U6VHZ0"/>
<sequence>MMVTRNVVCLVLFILGSWTYEHSIFLYENAIWVCCADIHRWFSRWYCYEACTSTWSVKASERSCYIATTLTCYFYYLHL</sequence>
<dbReference type="Proteomes" id="UP000298652">
    <property type="component" value="Chromosome 3"/>
</dbReference>